<dbReference type="GO" id="GO:0004401">
    <property type="term" value="F:histidinol-phosphatase activity"/>
    <property type="evidence" value="ECO:0007669"/>
    <property type="project" value="UniProtKB-UniRule"/>
</dbReference>
<dbReference type="PANTHER" id="PTHR21039:SF0">
    <property type="entry name" value="HISTIDINOL-PHOSPHATASE"/>
    <property type="match status" value="1"/>
</dbReference>
<dbReference type="InterPro" id="IPR016195">
    <property type="entry name" value="Pol/histidinol_Pase-like"/>
</dbReference>
<evidence type="ECO:0000313" key="11">
    <source>
        <dbReference type="Proteomes" id="UP000789508"/>
    </source>
</evidence>
<dbReference type="InterPro" id="IPR004013">
    <property type="entry name" value="PHP_dom"/>
</dbReference>
<reference evidence="10" key="1">
    <citation type="submission" date="2021-06" db="EMBL/GenBank/DDBJ databases">
        <authorList>
            <person name="Kallberg Y."/>
            <person name="Tangrot J."/>
            <person name="Rosling A."/>
        </authorList>
    </citation>
    <scope>NUCLEOTIDE SEQUENCE</scope>
    <source>
        <strain evidence="10">FL130A</strain>
    </source>
</reference>
<dbReference type="Pfam" id="PF02811">
    <property type="entry name" value="PHP"/>
    <property type="match status" value="1"/>
</dbReference>
<dbReference type="GO" id="GO:0000105">
    <property type="term" value="P:L-histidine biosynthetic process"/>
    <property type="evidence" value="ECO:0007669"/>
    <property type="project" value="UniProtKB-UniRule"/>
</dbReference>
<dbReference type="CDD" id="cd12110">
    <property type="entry name" value="PHP_HisPPase_Hisj_like"/>
    <property type="match status" value="1"/>
</dbReference>
<organism evidence="10 11">
    <name type="scientific">Ambispora leptoticha</name>
    <dbReference type="NCBI Taxonomy" id="144679"/>
    <lineage>
        <taxon>Eukaryota</taxon>
        <taxon>Fungi</taxon>
        <taxon>Fungi incertae sedis</taxon>
        <taxon>Mucoromycota</taxon>
        <taxon>Glomeromycotina</taxon>
        <taxon>Glomeromycetes</taxon>
        <taxon>Archaeosporales</taxon>
        <taxon>Ambisporaceae</taxon>
        <taxon>Ambispora</taxon>
    </lineage>
</organism>
<accession>A0A9N8ZTU9</accession>
<name>A0A9N8ZTU9_9GLOM</name>
<dbReference type="Gene3D" id="3.20.20.140">
    <property type="entry name" value="Metal-dependent hydrolases"/>
    <property type="match status" value="1"/>
</dbReference>
<proteinExistence type="inferred from homology"/>
<evidence type="ECO:0000259" key="9">
    <source>
        <dbReference type="Pfam" id="PF02811"/>
    </source>
</evidence>
<keyword evidence="5 8" id="KW-0378">Hydrolase</keyword>
<dbReference type="InterPro" id="IPR010140">
    <property type="entry name" value="Histidinol_P_phosphatase_HisJ"/>
</dbReference>
<protein>
    <recommendedName>
        <fullName evidence="3 8">Histidinol-phosphatase</fullName>
        <shortName evidence="8">HolPase</shortName>
        <ecNumber evidence="3 8">3.1.3.15</ecNumber>
    </recommendedName>
</protein>
<comment type="caution">
    <text evidence="10">The sequence shown here is derived from an EMBL/GenBank/DDBJ whole genome shotgun (WGS) entry which is preliminary data.</text>
</comment>
<comment type="similarity">
    <text evidence="2 8">Belongs to the PHP hydrolase family. HisK subfamily.</text>
</comment>
<evidence type="ECO:0000256" key="2">
    <source>
        <dbReference type="ARBA" id="ARBA00009152"/>
    </source>
</evidence>
<dbReference type="EC" id="3.1.3.15" evidence="3 8"/>
<dbReference type="EMBL" id="CAJVPS010000769">
    <property type="protein sequence ID" value="CAG8507963.1"/>
    <property type="molecule type" value="Genomic_DNA"/>
</dbReference>
<comment type="pathway">
    <text evidence="1 8">Amino-acid biosynthesis; L-histidine biosynthesis; L-histidine from 5-phospho-alpha-D-ribose 1-diphosphate: step 8/9.</text>
</comment>
<evidence type="ECO:0000313" key="10">
    <source>
        <dbReference type="EMBL" id="CAG8507963.1"/>
    </source>
</evidence>
<keyword evidence="4 8" id="KW-0028">Amino-acid biosynthesis</keyword>
<feature type="domain" description="PHP" evidence="9">
    <location>
        <begin position="5"/>
        <end position="190"/>
    </location>
</feature>
<evidence type="ECO:0000256" key="5">
    <source>
        <dbReference type="ARBA" id="ARBA00022801"/>
    </source>
</evidence>
<evidence type="ECO:0000256" key="3">
    <source>
        <dbReference type="ARBA" id="ARBA00013085"/>
    </source>
</evidence>
<gene>
    <name evidence="10" type="ORF">ALEPTO_LOCUS3824</name>
</gene>
<dbReference type="Proteomes" id="UP000789508">
    <property type="component" value="Unassembled WGS sequence"/>
</dbReference>
<keyword evidence="11" id="KW-1185">Reference proteome</keyword>
<comment type="catalytic activity">
    <reaction evidence="7 8">
        <text>L-histidinol phosphate + H2O = L-histidinol + phosphate</text>
        <dbReference type="Rhea" id="RHEA:14465"/>
        <dbReference type="ChEBI" id="CHEBI:15377"/>
        <dbReference type="ChEBI" id="CHEBI:43474"/>
        <dbReference type="ChEBI" id="CHEBI:57699"/>
        <dbReference type="ChEBI" id="CHEBI:57980"/>
        <dbReference type="EC" id="3.1.3.15"/>
    </reaction>
</comment>
<sequence length="287" mass="33493">MPISMHSHSGQFCKHARGNLEEVVQEAIKKKFLVYGLSEHCPRYRTQDLYPEESHLHPSDLYKTFREYVTEARRLQSKYNSEIKLIIGLESEAITLNTASNEISRLVHEFQLDYVVGSVHHVFEVPIDFDLETFERALERAEIKPIIVGHFDVIRIFRPTWKFSTRVWEKVVRNVEFVVSYGGLFELNSSGWKKGLTDAYPQRDILELIIEKGGKFTISDDSHGPTSVGQNYEKLYKYLKEFQIDTIFYLDHEYDPNSKDGKKLVVKKSLENILSHPFWQQFINAAD</sequence>
<dbReference type="PANTHER" id="PTHR21039">
    <property type="entry name" value="HISTIDINOL PHOSPHATASE-RELATED"/>
    <property type="match status" value="1"/>
</dbReference>
<dbReference type="OrthoDB" id="5957391at2759"/>
<evidence type="ECO:0000256" key="6">
    <source>
        <dbReference type="ARBA" id="ARBA00023102"/>
    </source>
</evidence>
<evidence type="ECO:0000256" key="1">
    <source>
        <dbReference type="ARBA" id="ARBA00004970"/>
    </source>
</evidence>
<keyword evidence="6 8" id="KW-0368">Histidine biosynthesis</keyword>
<evidence type="ECO:0000256" key="8">
    <source>
        <dbReference type="RuleBase" id="RU366003"/>
    </source>
</evidence>
<evidence type="ECO:0000256" key="7">
    <source>
        <dbReference type="ARBA" id="ARBA00049158"/>
    </source>
</evidence>
<dbReference type="GO" id="GO:0005737">
    <property type="term" value="C:cytoplasm"/>
    <property type="evidence" value="ECO:0007669"/>
    <property type="project" value="TreeGrafter"/>
</dbReference>
<evidence type="ECO:0000256" key="4">
    <source>
        <dbReference type="ARBA" id="ARBA00022605"/>
    </source>
</evidence>
<dbReference type="NCBIfam" id="TIGR01856">
    <property type="entry name" value="hisJ_fam"/>
    <property type="match status" value="1"/>
</dbReference>
<dbReference type="AlphaFoldDB" id="A0A9N8ZTU9"/>
<dbReference type="SUPFAM" id="SSF89550">
    <property type="entry name" value="PHP domain-like"/>
    <property type="match status" value="1"/>
</dbReference>